<feature type="signal peptide" evidence="1">
    <location>
        <begin position="1"/>
        <end position="18"/>
    </location>
</feature>
<keyword evidence="1" id="KW-0732">Signal</keyword>
<dbReference type="Proteomes" id="UP001608902">
    <property type="component" value="Unassembled WGS sequence"/>
</dbReference>
<comment type="caution">
    <text evidence="2">The sequence shown here is derived from an EMBL/GenBank/DDBJ whole genome shotgun (WGS) entry which is preliminary data.</text>
</comment>
<dbReference type="AlphaFoldDB" id="A0ABD6EW03"/>
<organism evidence="2 3">
    <name type="scientific">Gnathostoma spinigerum</name>
    <dbReference type="NCBI Taxonomy" id="75299"/>
    <lineage>
        <taxon>Eukaryota</taxon>
        <taxon>Metazoa</taxon>
        <taxon>Ecdysozoa</taxon>
        <taxon>Nematoda</taxon>
        <taxon>Chromadorea</taxon>
        <taxon>Rhabditida</taxon>
        <taxon>Spirurina</taxon>
        <taxon>Gnathostomatomorpha</taxon>
        <taxon>Gnathostomatoidea</taxon>
        <taxon>Gnathostomatidae</taxon>
        <taxon>Gnathostoma</taxon>
    </lineage>
</organism>
<accession>A0ABD6EW03</accession>
<gene>
    <name evidence="2" type="ORF">AB6A40_007947</name>
</gene>
<evidence type="ECO:0000313" key="2">
    <source>
        <dbReference type="EMBL" id="MFH4981238.1"/>
    </source>
</evidence>
<feature type="chain" id="PRO_5044861436" evidence="1">
    <location>
        <begin position="19"/>
        <end position="95"/>
    </location>
</feature>
<name>A0ABD6EW03_9BILA</name>
<sequence>MVVFKVLILLTIFTGQLCFNLDRIIYEETRKHPVRNARILEACLSICRQVTECENESESLIRISGLHCNCFPCPKKEKPEETVDVSSIPSRTVKK</sequence>
<reference evidence="2 3" key="1">
    <citation type="submission" date="2024-08" db="EMBL/GenBank/DDBJ databases">
        <title>Gnathostoma spinigerum genome.</title>
        <authorList>
            <person name="Gonzalez-Bertolin B."/>
            <person name="Monzon S."/>
            <person name="Zaballos A."/>
            <person name="Jimenez P."/>
            <person name="Dekumyoy P."/>
            <person name="Varona S."/>
            <person name="Cuesta I."/>
            <person name="Sumanam S."/>
            <person name="Adisakwattana P."/>
            <person name="Gasser R.B."/>
            <person name="Hernandez-Gonzalez A."/>
            <person name="Young N.D."/>
            <person name="Perteguer M.J."/>
        </authorList>
    </citation>
    <scope>NUCLEOTIDE SEQUENCE [LARGE SCALE GENOMIC DNA]</scope>
    <source>
        <strain evidence="2">AL3</strain>
        <tissue evidence="2">Liver</tissue>
    </source>
</reference>
<keyword evidence="3" id="KW-1185">Reference proteome</keyword>
<evidence type="ECO:0000313" key="3">
    <source>
        <dbReference type="Proteomes" id="UP001608902"/>
    </source>
</evidence>
<proteinExistence type="predicted"/>
<protein>
    <submittedName>
        <fullName evidence="2">Uncharacterized protein</fullName>
    </submittedName>
</protein>
<dbReference type="EMBL" id="JBGFUD010006838">
    <property type="protein sequence ID" value="MFH4981238.1"/>
    <property type="molecule type" value="Genomic_DNA"/>
</dbReference>
<evidence type="ECO:0000256" key="1">
    <source>
        <dbReference type="SAM" id="SignalP"/>
    </source>
</evidence>